<evidence type="ECO:0000256" key="1">
    <source>
        <dbReference type="ARBA" id="ARBA00005234"/>
    </source>
</evidence>
<reference evidence="6 7" key="1">
    <citation type="submission" date="2018-03" db="EMBL/GenBank/DDBJ databases">
        <authorList>
            <person name="Fogelqvist J."/>
        </authorList>
    </citation>
    <scope>NUCLEOTIDE SEQUENCE [LARGE SCALE GENOMIC DNA]</scope>
</reference>
<keyword evidence="3" id="KW-0378">Hydrolase</keyword>
<keyword evidence="2" id="KW-0645">Protease</keyword>
<keyword evidence="4" id="KW-0788">Thiol protease</keyword>
<name>A0A3P3XZY9_PLABS</name>
<evidence type="ECO:0000313" key="7">
    <source>
        <dbReference type="Proteomes" id="UP000290189"/>
    </source>
</evidence>
<dbReference type="GO" id="GO:0016929">
    <property type="term" value="F:deSUMOylase activity"/>
    <property type="evidence" value="ECO:0007669"/>
    <property type="project" value="TreeGrafter"/>
</dbReference>
<evidence type="ECO:0000256" key="3">
    <source>
        <dbReference type="ARBA" id="ARBA00022801"/>
    </source>
</evidence>
<evidence type="ECO:0000256" key="2">
    <source>
        <dbReference type="ARBA" id="ARBA00022670"/>
    </source>
</evidence>
<dbReference type="PANTHER" id="PTHR12606">
    <property type="entry name" value="SENTRIN/SUMO-SPECIFIC PROTEASE"/>
    <property type="match status" value="1"/>
</dbReference>
<organism evidence="6 7">
    <name type="scientific">Plasmodiophora brassicae</name>
    <name type="common">Clubroot disease agent</name>
    <dbReference type="NCBI Taxonomy" id="37360"/>
    <lineage>
        <taxon>Eukaryota</taxon>
        <taxon>Sar</taxon>
        <taxon>Rhizaria</taxon>
        <taxon>Endomyxa</taxon>
        <taxon>Phytomyxea</taxon>
        <taxon>Plasmodiophorida</taxon>
        <taxon>Plasmodiophoridae</taxon>
        <taxon>Plasmodiophora</taxon>
    </lineage>
</organism>
<dbReference type="SUPFAM" id="SSF54001">
    <property type="entry name" value="Cysteine proteinases"/>
    <property type="match status" value="1"/>
</dbReference>
<gene>
    <name evidence="6" type="ORF">PLBR_LOCUS726</name>
</gene>
<dbReference type="GO" id="GO:0005634">
    <property type="term" value="C:nucleus"/>
    <property type="evidence" value="ECO:0007669"/>
    <property type="project" value="TreeGrafter"/>
</dbReference>
<dbReference type="GO" id="GO:0006508">
    <property type="term" value="P:proteolysis"/>
    <property type="evidence" value="ECO:0007669"/>
    <property type="project" value="UniProtKB-KW"/>
</dbReference>
<dbReference type="PANTHER" id="PTHR12606:SF1">
    <property type="entry name" value="UBIQUITIN-LIKE-SPECIFIC PROTEASE 1A"/>
    <property type="match status" value="1"/>
</dbReference>
<keyword evidence="6" id="KW-0496">Mitochondrion</keyword>
<dbReference type="Proteomes" id="UP000290189">
    <property type="component" value="Unassembled WGS sequence"/>
</dbReference>
<evidence type="ECO:0000259" key="5">
    <source>
        <dbReference type="PROSITE" id="PS50600"/>
    </source>
</evidence>
<protein>
    <recommendedName>
        <fullName evidence="5">Ubiquitin-like protease family profile domain-containing protein</fullName>
    </recommendedName>
</protein>
<geneLocation type="mitochondrion" evidence="6"/>
<comment type="similarity">
    <text evidence="1">Belongs to the peptidase C48 family.</text>
</comment>
<dbReference type="GO" id="GO:0016926">
    <property type="term" value="P:protein desumoylation"/>
    <property type="evidence" value="ECO:0007669"/>
    <property type="project" value="TreeGrafter"/>
</dbReference>
<dbReference type="PROSITE" id="PS50600">
    <property type="entry name" value="ULP_PROTEASE"/>
    <property type="match status" value="1"/>
</dbReference>
<accession>A0A3P3XZY9</accession>
<evidence type="ECO:0000313" key="6">
    <source>
        <dbReference type="EMBL" id="SPQ93511.1"/>
    </source>
</evidence>
<proteinExistence type="inferred from homology"/>
<dbReference type="InterPro" id="IPR038765">
    <property type="entry name" value="Papain-like_cys_pep_sf"/>
</dbReference>
<dbReference type="Pfam" id="PF02902">
    <property type="entry name" value="Peptidase_C48"/>
    <property type="match status" value="1"/>
</dbReference>
<feature type="domain" description="Ubiquitin-like protease family profile" evidence="5">
    <location>
        <begin position="221"/>
        <end position="395"/>
    </location>
</feature>
<dbReference type="AlphaFoldDB" id="A0A3P3XZY9"/>
<dbReference type="InterPro" id="IPR003653">
    <property type="entry name" value="Peptidase_C48_C"/>
</dbReference>
<sequence length="425" mass="47662">MMPDRDDTALGSVLSRLRAYNAFVRSRPGQVPPGSIDGSATRFDDITAKLRRIRRLAPFASVSAPVSALPSPAVVDARTQALLRCSSFPSAFRAPFGQPALQLAFDNGPCTTTRQHRFDAVERDIAFYEQKRDQQSVSMSLSAAEDEVAQLMQRVTLQPAVPADRELDEAIAVILDGIVGELVLERILTDSKTAAIDNLAYDVSRIWSAPRSHVHVMKFNQDMTTDILLCLRDGVWLNDEVMNFHISMMQERNQERLAAWPGSVPSVFFHNSFFYAKLAPDGQYRYANVARWTKRKRVDIFAVDLVMFPVHVGESHWCLGVIDMMNKQIAYYDSLGGDNRAFFANARRYVADEHADKKGSPLDTSVWTDVLPGSVPRQNNGCDCGVFTLKFADFLSDGLPLTFHQSDMPYFRRRCAKEITVGRLL</sequence>
<evidence type="ECO:0000256" key="4">
    <source>
        <dbReference type="ARBA" id="ARBA00022807"/>
    </source>
</evidence>
<dbReference type="Gene3D" id="3.40.395.10">
    <property type="entry name" value="Adenoviral Proteinase, Chain A"/>
    <property type="match status" value="1"/>
</dbReference>
<dbReference type="EMBL" id="OVEO01000001">
    <property type="protein sequence ID" value="SPQ93511.1"/>
    <property type="molecule type" value="Genomic_DNA"/>
</dbReference>